<dbReference type="AlphaFoldDB" id="A0AAW2AZS2"/>
<feature type="non-terminal residue" evidence="1">
    <location>
        <position position="1"/>
    </location>
</feature>
<protein>
    <submittedName>
        <fullName evidence="1">Uncharacterized protein</fullName>
    </submittedName>
</protein>
<proteinExistence type="predicted"/>
<gene>
    <name evidence="1" type="ORF">ABG768_019898</name>
</gene>
<accession>A0AAW2AZS2</accession>
<sequence>GLSPVPAVLIISGLLQLAQFSRNRSLVFSLWPSAPNTLITQREDSYPQHKLQ</sequence>
<feature type="non-terminal residue" evidence="1">
    <location>
        <position position="52"/>
    </location>
</feature>
<evidence type="ECO:0000313" key="2">
    <source>
        <dbReference type="Proteomes" id="UP001479290"/>
    </source>
</evidence>
<dbReference type="Proteomes" id="UP001479290">
    <property type="component" value="Unassembled WGS sequence"/>
</dbReference>
<reference evidence="1 2" key="1">
    <citation type="submission" date="2024-05" db="EMBL/GenBank/DDBJ databases">
        <title>A high-quality chromosomal-level genome assembly of Topmouth culter (Culter alburnus).</title>
        <authorList>
            <person name="Zhao H."/>
        </authorList>
    </citation>
    <scope>NUCLEOTIDE SEQUENCE [LARGE SCALE GENOMIC DNA]</scope>
    <source>
        <strain evidence="1">CATC2023</strain>
        <tissue evidence="1">Muscle</tissue>
    </source>
</reference>
<keyword evidence="2" id="KW-1185">Reference proteome</keyword>
<dbReference type="EMBL" id="JAWDJR010000003">
    <property type="protein sequence ID" value="KAK9978130.1"/>
    <property type="molecule type" value="Genomic_DNA"/>
</dbReference>
<comment type="caution">
    <text evidence="1">The sequence shown here is derived from an EMBL/GenBank/DDBJ whole genome shotgun (WGS) entry which is preliminary data.</text>
</comment>
<evidence type="ECO:0000313" key="1">
    <source>
        <dbReference type="EMBL" id="KAK9978130.1"/>
    </source>
</evidence>
<organism evidence="1 2">
    <name type="scientific">Culter alburnus</name>
    <name type="common">Topmouth culter</name>
    <dbReference type="NCBI Taxonomy" id="194366"/>
    <lineage>
        <taxon>Eukaryota</taxon>
        <taxon>Metazoa</taxon>
        <taxon>Chordata</taxon>
        <taxon>Craniata</taxon>
        <taxon>Vertebrata</taxon>
        <taxon>Euteleostomi</taxon>
        <taxon>Actinopterygii</taxon>
        <taxon>Neopterygii</taxon>
        <taxon>Teleostei</taxon>
        <taxon>Ostariophysi</taxon>
        <taxon>Cypriniformes</taxon>
        <taxon>Xenocyprididae</taxon>
        <taxon>Xenocypridinae</taxon>
        <taxon>Culter</taxon>
    </lineage>
</organism>
<name>A0AAW2AZS2_CULAL</name>